<keyword evidence="7" id="KW-1133">Transmembrane helix</keyword>
<dbReference type="PANTHER" id="PTHR47245">
    <property type="entry name" value="PEPTIDYLPROLYL ISOMERASE"/>
    <property type="match status" value="1"/>
</dbReference>
<evidence type="ECO:0000256" key="1">
    <source>
        <dbReference type="ARBA" id="ARBA00000971"/>
    </source>
</evidence>
<name>A0A263BQ18_9BACI</name>
<evidence type="ECO:0000313" key="9">
    <source>
        <dbReference type="EMBL" id="OZM55824.1"/>
    </source>
</evidence>
<accession>A0A263BQ18</accession>
<dbReference type="EC" id="5.2.1.8" evidence="2"/>
<evidence type="ECO:0000259" key="8">
    <source>
        <dbReference type="PROSITE" id="PS50198"/>
    </source>
</evidence>
<dbReference type="RefSeq" id="WP_094926499.1">
    <property type="nucleotide sequence ID" value="NZ_NPIA01000011.1"/>
</dbReference>
<keyword evidence="3" id="KW-0732">Signal</keyword>
<sequence>MFNHKLLYAIIAVLVLSNSYFLFTSIKKDDNDVVAKVGEVEITKEMWSEKLTKQFGQDVLKDMINREVVFQLAKKQGLKISPEVIDKEVSLYKVMHDQSSHELENLPDFDEAKLREEIEYILLLEEIYTQDIVISEAEIRNYYDENRSLFEQDDIYYLSHIVVKTEEEANEVLAELNAGSSFEALALERSLDMITASRGGDIGYVERNSYSVPEEYVHVADSLSVGEVSSPIEIAEGYAIIVLKEEIPGTSYAFEDMKREIRRQLALQQIEGDINAEHLWNELGVVWQYNEH</sequence>
<evidence type="ECO:0000313" key="10">
    <source>
        <dbReference type="Proteomes" id="UP000217083"/>
    </source>
</evidence>
<evidence type="ECO:0000256" key="6">
    <source>
        <dbReference type="PROSITE-ProRule" id="PRU00278"/>
    </source>
</evidence>
<evidence type="ECO:0000256" key="4">
    <source>
        <dbReference type="ARBA" id="ARBA00023110"/>
    </source>
</evidence>
<protein>
    <recommendedName>
        <fullName evidence="2">peptidylprolyl isomerase</fullName>
        <ecNumber evidence="2">5.2.1.8</ecNumber>
    </recommendedName>
</protein>
<comment type="caution">
    <text evidence="9">The sequence shown here is derived from an EMBL/GenBank/DDBJ whole genome shotgun (WGS) entry which is preliminary data.</text>
</comment>
<dbReference type="InterPro" id="IPR023058">
    <property type="entry name" value="PPIase_PpiC_CS"/>
</dbReference>
<dbReference type="AlphaFoldDB" id="A0A263BQ18"/>
<dbReference type="InterPro" id="IPR050245">
    <property type="entry name" value="PrsA_foldase"/>
</dbReference>
<comment type="catalytic activity">
    <reaction evidence="1">
        <text>[protein]-peptidylproline (omega=180) = [protein]-peptidylproline (omega=0)</text>
        <dbReference type="Rhea" id="RHEA:16237"/>
        <dbReference type="Rhea" id="RHEA-COMP:10747"/>
        <dbReference type="Rhea" id="RHEA-COMP:10748"/>
        <dbReference type="ChEBI" id="CHEBI:83833"/>
        <dbReference type="ChEBI" id="CHEBI:83834"/>
        <dbReference type="EC" id="5.2.1.8"/>
    </reaction>
</comment>
<keyword evidence="7" id="KW-0472">Membrane</keyword>
<dbReference type="GO" id="GO:0003755">
    <property type="term" value="F:peptidyl-prolyl cis-trans isomerase activity"/>
    <property type="evidence" value="ECO:0007669"/>
    <property type="project" value="UniProtKB-KW"/>
</dbReference>
<evidence type="ECO:0000256" key="7">
    <source>
        <dbReference type="SAM" id="Phobius"/>
    </source>
</evidence>
<gene>
    <name evidence="9" type="ORF">CIB95_14990</name>
</gene>
<dbReference type="SUPFAM" id="SSF54534">
    <property type="entry name" value="FKBP-like"/>
    <property type="match status" value="1"/>
</dbReference>
<dbReference type="Gene3D" id="3.10.50.40">
    <property type="match status" value="1"/>
</dbReference>
<keyword evidence="10" id="KW-1185">Reference proteome</keyword>
<dbReference type="PROSITE" id="PS01096">
    <property type="entry name" value="PPIC_PPIASE_1"/>
    <property type="match status" value="1"/>
</dbReference>
<proteinExistence type="predicted"/>
<dbReference type="EMBL" id="NPIA01000011">
    <property type="protein sequence ID" value="OZM55824.1"/>
    <property type="molecule type" value="Genomic_DNA"/>
</dbReference>
<dbReference type="Gene3D" id="1.10.4030.10">
    <property type="entry name" value="Porin chaperone SurA, peptide-binding domain"/>
    <property type="match status" value="1"/>
</dbReference>
<reference evidence="9 10" key="2">
    <citation type="submission" date="2017-09" db="EMBL/GenBank/DDBJ databases">
        <title>Bacillus patelloidae sp. nov., isolated from the intestinal tract of a marine limpet.</title>
        <authorList>
            <person name="Liu R."/>
            <person name="Dong C."/>
            <person name="Shao Z."/>
        </authorList>
    </citation>
    <scope>NUCLEOTIDE SEQUENCE [LARGE SCALE GENOMIC DNA]</scope>
    <source>
        <strain evidence="9 10">SA5d-4</strain>
    </source>
</reference>
<keyword evidence="4 6" id="KW-0697">Rotamase</keyword>
<keyword evidence="7" id="KW-0812">Transmembrane</keyword>
<dbReference type="PANTHER" id="PTHR47245:SF1">
    <property type="entry name" value="FOLDASE PROTEIN PRSA"/>
    <property type="match status" value="1"/>
</dbReference>
<reference evidence="10" key="1">
    <citation type="submission" date="2017-08" db="EMBL/GenBank/DDBJ databases">
        <authorList>
            <person name="Huang Z."/>
        </authorList>
    </citation>
    <scope>NUCLEOTIDE SEQUENCE [LARGE SCALE GENOMIC DNA]</scope>
    <source>
        <strain evidence="10">SA5d-4</strain>
    </source>
</reference>
<dbReference type="InterPro" id="IPR000297">
    <property type="entry name" value="PPIase_PpiC"/>
</dbReference>
<feature type="domain" description="PpiC" evidence="8">
    <location>
        <begin position="153"/>
        <end position="245"/>
    </location>
</feature>
<dbReference type="Pfam" id="PF13145">
    <property type="entry name" value="Rotamase_2"/>
    <property type="match status" value="1"/>
</dbReference>
<evidence type="ECO:0000256" key="2">
    <source>
        <dbReference type="ARBA" id="ARBA00013194"/>
    </source>
</evidence>
<evidence type="ECO:0000256" key="5">
    <source>
        <dbReference type="ARBA" id="ARBA00023235"/>
    </source>
</evidence>
<dbReference type="InterPro" id="IPR046357">
    <property type="entry name" value="PPIase_dom_sf"/>
</dbReference>
<organism evidence="9 10">
    <name type="scientific">Lottiidibacillus patelloidae</name>
    <dbReference type="NCBI Taxonomy" id="2670334"/>
    <lineage>
        <taxon>Bacteria</taxon>
        <taxon>Bacillati</taxon>
        <taxon>Bacillota</taxon>
        <taxon>Bacilli</taxon>
        <taxon>Bacillales</taxon>
        <taxon>Bacillaceae</taxon>
        <taxon>Lottiidibacillus</taxon>
    </lineage>
</organism>
<feature type="transmembrane region" description="Helical" evidence="7">
    <location>
        <begin position="6"/>
        <end position="23"/>
    </location>
</feature>
<evidence type="ECO:0000256" key="3">
    <source>
        <dbReference type="ARBA" id="ARBA00022729"/>
    </source>
</evidence>
<dbReference type="Proteomes" id="UP000217083">
    <property type="component" value="Unassembled WGS sequence"/>
</dbReference>
<dbReference type="PROSITE" id="PS50198">
    <property type="entry name" value="PPIC_PPIASE_2"/>
    <property type="match status" value="1"/>
</dbReference>
<keyword evidence="5 6" id="KW-0413">Isomerase</keyword>